<reference evidence="3" key="1">
    <citation type="submission" date="2016-06" db="EMBL/GenBank/DDBJ databases">
        <title>Draft genome of Moraxella osloensis CCUG 67237.</title>
        <authorList>
            <person name="Salva-Serra F."/>
            <person name="Engstrom-Jakobsson H."/>
            <person name="Thorell K."/>
            <person name="Gonzales-Siles L."/>
            <person name="Karlsson R."/>
            <person name="Boulund F."/>
            <person name="Engstrand L."/>
            <person name="Kristiansson E."/>
            <person name="Moore E."/>
        </authorList>
    </citation>
    <scope>NUCLEOTIDE SEQUENCE [LARGE SCALE GENOMIC DNA]</scope>
    <source>
        <strain evidence="3">CCUG 67237</strain>
    </source>
</reference>
<dbReference type="InterPro" id="IPR002716">
    <property type="entry name" value="PIN_dom"/>
</dbReference>
<sequence>MSERFILLDANLLIGAFDHDKDNPKHIEAKSIVTELLNDDKVKIAITPLIRYEVLRGVKRIAVNEMQAILDDFQEFEITDKEGNFASQIYRLAKKQTNKHNFDIFHYAVSKIRQLEWQSLDSDFSTLENALNHS</sequence>
<dbReference type="EMBL" id="CP024176">
    <property type="protein sequence ID" value="ATQ82661.1"/>
    <property type="molecule type" value="Genomic_DNA"/>
</dbReference>
<dbReference type="EMBL" id="LZMT01000010">
    <property type="protein sequence ID" value="OBX65362.1"/>
    <property type="molecule type" value="Genomic_DNA"/>
</dbReference>
<evidence type="ECO:0000313" key="3">
    <source>
        <dbReference type="EMBL" id="OBX65362.1"/>
    </source>
</evidence>
<dbReference type="AlphaFoldDB" id="A0A1B8Q6M4"/>
<dbReference type="SUPFAM" id="SSF88723">
    <property type="entry name" value="PIN domain-like"/>
    <property type="match status" value="1"/>
</dbReference>
<dbReference type="Pfam" id="PF01850">
    <property type="entry name" value="PIN"/>
    <property type="match status" value="1"/>
</dbReference>
<protein>
    <submittedName>
        <fullName evidence="2">PIN domain-containing protein</fullName>
    </submittedName>
</protein>
<evidence type="ECO:0000259" key="1">
    <source>
        <dbReference type="Pfam" id="PF01850"/>
    </source>
</evidence>
<organism evidence="3">
    <name type="scientific">Faucicola osloensis</name>
    <name type="common">Moraxella osloensis</name>
    <dbReference type="NCBI Taxonomy" id="34062"/>
    <lineage>
        <taxon>Bacteria</taxon>
        <taxon>Pseudomonadati</taxon>
        <taxon>Pseudomonadota</taxon>
        <taxon>Gammaproteobacteria</taxon>
        <taxon>Moraxellales</taxon>
        <taxon>Moraxellaceae</taxon>
        <taxon>Faucicola</taxon>
    </lineage>
</organism>
<proteinExistence type="predicted"/>
<evidence type="ECO:0000313" key="2">
    <source>
        <dbReference type="EMBL" id="ATQ82661.1"/>
    </source>
</evidence>
<name>A0A1B8Q6M4_FAUOS</name>
<feature type="domain" description="PIN" evidence="1">
    <location>
        <begin position="6"/>
        <end position="126"/>
    </location>
</feature>
<dbReference type="InterPro" id="IPR029060">
    <property type="entry name" value="PIN-like_dom_sf"/>
</dbReference>
<gene>
    <name evidence="3" type="ORF">A9299_08740</name>
    <name evidence="2" type="ORF">YHS_01760</name>
</gene>
<dbReference type="Gene3D" id="3.40.50.1010">
    <property type="entry name" value="5'-nuclease"/>
    <property type="match status" value="1"/>
</dbReference>
<accession>A0A1B8Q6M4</accession>
<reference evidence="2" key="2">
    <citation type="submission" date="2017-11" db="EMBL/GenBank/DDBJ databases">
        <title>Complete Genome Sequence from Moraxella oslensis YHS isolated from human skin.</title>
        <authorList>
            <person name="Lee K."/>
            <person name="Lim J.Y."/>
            <person name="Hwang I."/>
        </authorList>
    </citation>
    <scope>NUCLEOTIDE SEQUENCE</scope>
    <source>
        <strain evidence="2">YHS</strain>
    </source>
</reference>